<evidence type="ECO:0000256" key="1">
    <source>
        <dbReference type="SAM" id="MobiDB-lite"/>
    </source>
</evidence>
<proteinExistence type="predicted"/>
<keyword evidence="3" id="KW-1185">Reference proteome</keyword>
<dbReference type="AlphaFoldDB" id="A0A4Y9ZDF9"/>
<reference evidence="2 3" key="1">
    <citation type="submission" date="2019-02" db="EMBL/GenBank/DDBJ databases">
        <title>Genome sequencing of the rare red list fungi Dentipellis fragilis.</title>
        <authorList>
            <person name="Buettner E."/>
            <person name="Kellner H."/>
        </authorList>
    </citation>
    <scope>NUCLEOTIDE SEQUENCE [LARGE SCALE GENOMIC DNA]</scope>
    <source>
        <strain evidence="2 3">DSM 105465</strain>
    </source>
</reference>
<name>A0A4Y9ZDF9_9AGAM</name>
<protein>
    <submittedName>
        <fullName evidence="2">Uncharacterized protein</fullName>
    </submittedName>
</protein>
<evidence type="ECO:0000313" key="3">
    <source>
        <dbReference type="Proteomes" id="UP000298327"/>
    </source>
</evidence>
<dbReference type="EMBL" id="SEOQ01000028">
    <property type="protein sequence ID" value="TFY72007.1"/>
    <property type="molecule type" value="Genomic_DNA"/>
</dbReference>
<sequence>METVASRRYKWTTSVVRWALEIAHERERQAGKAEIACGLFIAHHNQDTTALELTSNMSSYTGPCPPCTSRDLQQLELPNGFAVWSSNRPGSGPYPTQYWVPAHSSRFEQLMQEHEGLLKEFDKTLQWYQDGLITTAEYRRLDEDWTSRERAKSREIDEEMNNGPQSQQDRLRSWGCTEEHVAEIDRARKHEEDVHQANRERSRGCFLRRRAAQGF</sequence>
<feature type="region of interest" description="Disordered" evidence="1">
    <location>
        <begin position="152"/>
        <end position="173"/>
    </location>
</feature>
<gene>
    <name evidence="2" type="ORF">EVG20_g989</name>
</gene>
<organism evidence="2 3">
    <name type="scientific">Dentipellis fragilis</name>
    <dbReference type="NCBI Taxonomy" id="205917"/>
    <lineage>
        <taxon>Eukaryota</taxon>
        <taxon>Fungi</taxon>
        <taxon>Dikarya</taxon>
        <taxon>Basidiomycota</taxon>
        <taxon>Agaricomycotina</taxon>
        <taxon>Agaricomycetes</taxon>
        <taxon>Russulales</taxon>
        <taxon>Hericiaceae</taxon>
        <taxon>Dentipellis</taxon>
    </lineage>
</organism>
<accession>A0A4Y9ZDF9</accession>
<evidence type="ECO:0000313" key="2">
    <source>
        <dbReference type="EMBL" id="TFY72007.1"/>
    </source>
</evidence>
<dbReference type="Proteomes" id="UP000298327">
    <property type="component" value="Unassembled WGS sequence"/>
</dbReference>
<comment type="caution">
    <text evidence="2">The sequence shown here is derived from an EMBL/GenBank/DDBJ whole genome shotgun (WGS) entry which is preliminary data.</text>
</comment>